<dbReference type="EMBL" id="JADLQN010000001">
    <property type="protein sequence ID" value="MBF6353496.1"/>
    <property type="molecule type" value="Genomic_DNA"/>
</dbReference>
<dbReference type="Proteomes" id="UP000707731">
    <property type="component" value="Unassembled WGS sequence"/>
</dbReference>
<evidence type="ECO:0000256" key="1">
    <source>
        <dbReference type="SAM" id="Phobius"/>
    </source>
</evidence>
<name>A0ABS0D4W7_9NOCA</name>
<organism evidence="2 3">
    <name type="scientific">Nocardia higoensis</name>
    <dbReference type="NCBI Taxonomy" id="228599"/>
    <lineage>
        <taxon>Bacteria</taxon>
        <taxon>Bacillati</taxon>
        <taxon>Actinomycetota</taxon>
        <taxon>Actinomycetes</taxon>
        <taxon>Mycobacteriales</taxon>
        <taxon>Nocardiaceae</taxon>
        <taxon>Nocardia</taxon>
    </lineage>
</organism>
<reference evidence="2 3" key="1">
    <citation type="submission" date="2020-10" db="EMBL/GenBank/DDBJ databases">
        <title>Identification of Nocardia species via Next-generation sequencing and recognition of intraspecies genetic diversity.</title>
        <authorList>
            <person name="Li P."/>
            <person name="Li P."/>
            <person name="Lu B."/>
        </authorList>
    </citation>
    <scope>NUCLEOTIDE SEQUENCE [LARGE SCALE GENOMIC DNA]</scope>
    <source>
        <strain evidence="2 3">BJ06-0143</strain>
    </source>
</reference>
<dbReference type="GO" id="GO:0016301">
    <property type="term" value="F:kinase activity"/>
    <property type="evidence" value="ECO:0007669"/>
    <property type="project" value="UniProtKB-KW"/>
</dbReference>
<dbReference type="PANTHER" id="PTHR32309:SF31">
    <property type="entry name" value="CAPSULAR EXOPOLYSACCHARIDE FAMILY"/>
    <property type="match status" value="1"/>
</dbReference>
<dbReference type="RefSeq" id="WP_195000391.1">
    <property type="nucleotide sequence ID" value="NZ_JADLQN010000001.1"/>
</dbReference>
<keyword evidence="1" id="KW-0812">Transmembrane</keyword>
<dbReference type="InterPro" id="IPR050445">
    <property type="entry name" value="Bact_polysacc_biosynth/exp"/>
</dbReference>
<accession>A0ABS0D4W7</accession>
<keyword evidence="3" id="KW-1185">Reference proteome</keyword>
<keyword evidence="2" id="KW-0808">Transferase</keyword>
<gene>
    <name evidence="2" type="ORF">IU449_02855</name>
</gene>
<dbReference type="SUPFAM" id="SSF52540">
    <property type="entry name" value="P-loop containing nucleoside triphosphate hydrolases"/>
    <property type="match status" value="1"/>
</dbReference>
<dbReference type="InterPro" id="IPR027417">
    <property type="entry name" value="P-loop_NTPase"/>
</dbReference>
<feature type="transmembrane region" description="Helical" evidence="1">
    <location>
        <begin position="177"/>
        <end position="196"/>
    </location>
</feature>
<evidence type="ECO:0000313" key="3">
    <source>
        <dbReference type="Proteomes" id="UP000707731"/>
    </source>
</evidence>
<keyword evidence="1" id="KW-1133">Transmembrane helix</keyword>
<proteinExistence type="predicted"/>
<keyword evidence="2" id="KW-0418">Kinase</keyword>
<sequence length="514" mass="52770">MMELPDYLRIARRRWPILLAGPALGIGLAAYQVQATPQTYTASSSMYVSMATGTSVADSYQGGLAAQQRVRSYLELVTSDTVVDRVIGQLSLDTSRGELAAQIGADSPPATTLLQVYVSDENPERARVIADEVVSQMRALIDDLETIERSAAPAARVAVVDRAELPTEPDGGGGTSLLAAGAVGGLMLGAIAAYLLERFSRRPRDLDDLEPFGVPLLGTVDLGGAAETAGLRAVRARLPETATPLLVTGAGAGSAPGFAAALAAALAATGRRVLLIDADTTGAGTTTLLPVTAGDWPIRESATLHRTTVAAGHDYLENATLRTTKIDLRTIPAAVPADEPTSGPRIPGGLDLVLRGEARLDDTTTSWAARGITVLTLGAADARTPDLIASARFTALLADAAQRYDHVIVETAAPGAAAEAAAVAARSAGVLAVTVLGAATTPRLEQDLAVLKAAGAQITGLVAVPSRRTLWQRLSRRDTATPVPPVATPQAVPAPAVATGAPAMVEAAGPGQVR</sequence>
<keyword evidence="1" id="KW-0472">Membrane</keyword>
<protein>
    <submittedName>
        <fullName evidence="2">Protein tyrosine kinase</fullName>
    </submittedName>
</protein>
<comment type="caution">
    <text evidence="2">The sequence shown here is derived from an EMBL/GenBank/DDBJ whole genome shotgun (WGS) entry which is preliminary data.</text>
</comment>
<evidence type="ECO:0000313" key="2">
    <source>
        <dbReference type="EMBL" id="MBF6353496.1"/>
    </source>
</evidence>
<dbReference type="Gene3D" id="3.40.50.300">
    <property type="entry name" value="P-loop containing nucleotide triphosphate hydrolases"/>
    <property type="match status" value="1"/>
</dbReference>
<dbReference type="PANTHER" id="PTHR32309">
    <property type="entry name" value="TYROSINE-PROTEIN KINASE"/>
    <property type="match status" value="1"/>
</dbReference>